<keyword evidence="11" id="KW-0472">Membrane</keyword>
<dbReference type="Pfam" id="PF05730">
    <property type="entry name" value="CFEM"/>
    <property type="match status" value="1"/>
</dbReference>
<proteinExistence type="inferred from homology"/>
<feature type="disulfide bond" evidence="15">
    <location>
        <begin position="11"/>
        <end position="18"/>
    </location>
</feature>
<keyword evidence="13" id="KW-0325">Glycoprotein</keyword>
<evidence type="ECO:0000256" key="16">
    <source>
        <dbReference type="SAM" id="MobiDB-lite"/>
    </source>
</evidence>
<dbReference type="GO" id="GO:0005576">
    <property type="term" value="C:extracellular region"/>
    <property type="evidence" value="ECO:0007669"/>
    <property type="project" value="UniProtKB-SubCell"/>
</dbReference>
<dbReference type="GO" id="GO:0005886">
    <property type="term" value="C:plasma membrane"/>
    <property type="evidence" value="ECO:0007669"/>
    <property type="project" value="UniProtKB-SubCell"/>
</dbReference>
<evidence type="ECO:0000256" key="3">
    <source>
        <dbReference type="ARBA" id="ARBA00010031"/>
    </source>
</evidence>
<feature type="region of interest" description="Disordered" evidence="16">
    <location>
        <begin position="66"/>
        <end position="103"/>
    </location>
</feature>
<feature type="domain" description="CFEM" evidence="17">
    <location>
        <begin position="1"/>
        <end position="89"/>
    </location>
</feature>
<dbReference type="PANTHER" id="PTHR37928:SF1">
    <property type="entry name" value="CFEM DOMAIN PROTEIN (AFU_ORTHOLOGUE AFUA_6G14090)"/>
    <property type="match status" value="1"/>
</dbReference>
<keyword evidence="4" id="KW-1003">Cell membrane</keyword>
<dbReference type="RefSeq" id="XP_033650347.1">
    <property type="nucleotide sequence ID" value="XM_033799142.1"/>
</dbReference>
<dbReference type="InterPro" id="IPR008427">
    <property type="entry name" value="Extracellular_membr_CFEM_dom"/>
</dbReference>
<keyword evidence="12 15" id="KW-1015">Disulfide bond</keyword>
<comment type="caution">
    <text evidence="15">Lacks conserved residue(s) required for the propagation of feature annotation.</text>
</comment>
<dbReference type="PANTHER" id="PTHR37928">
    <property type="entry name" value="CFEM DOMAIN PROTEIN (AFU_ORTHOLOGUE AFUA_6G14090)"/>
    <property type="match status" value="1"/>
</dbReference>
<dbReference type="OrthoDB" id="1193027at2759"/>
<reference evidence="18" key="1">
    <citation type="journal article" date="2020" name="Stud. Mycol.">
        <title>101 Dothideomycetes genomes: a test case for predicting lifestyles and emergence of pathogens.</title>
        <authorList>
            <person name="Haridas S."/>
            <person name="Albert R."/>
            <person name="Binder M."/>
            <person name="Bloem J."/>
            <person name="Labutti K."/>
            <person name="Salamov A."/>
            <person name="Andreopoulos B."/>
            <person name="Baker S."/>
            <person name="Barry K."/>
            <person name="Bills G."/>
            <person name="Bluhm B."/>
            <person name="Cannon C."/>
            <person name="Castanera R."/>
            <person name="Culley D."/>
            <person name="Daum C."/>
            <person name="Ezra D."/>
            <person name="Gonzalez J."/>
            <person name="Henrissat B."/>
            <person name="Kuo A."/>
            <person name="Liang C."/>
            <person name="Lipzen A."/>
            <person name="Lutzoni F."/>
            <person name="Magnuson J."/>
            <person name="Mondo S."/>
            <person name="Nolan M."/>
            <person name="Ohm R."/>
            <person name="Pangilinan J."/>
            <person name="Park H.-J."/>
            <person name="Ramirez L."/>
            <person name="Alfaro M."/>
            <person name="Sun H."/>
            <person name="Tritt A."/>
            <person name="Yoshinaga Y."/>
            <person name="Zwiers L.-H."/>
            <person name="Turgeon B."/>
            <person name="Goodwin S."/>
            <person name="Spatafora J."/>
            <person name="Crous P."/>
            <person name="Grigoriev I."/>
        </authorList>
    </citation>
    <scope>NUCLEOTIDE SEQUENCE</scope>
    <source>
        <strain evidence="18">CBS 379.55</strain>
    </source>
</reference>
<keyword evidence="19" id="KW-1185">Reference proteome</keyword>
<evidence type="ECO:0000313" key="18">
    <source>
        <dbReference type="EMBL" id="KAF2272808.1"/>
    </source>
</evidence>
<keyword evidence="9" id="KW-0732">Signal</keyword>
<evidence type="ECO:0000256" key="9">
    <source>
        <dbReference type="ARBA" id="ARBA00022729"/>
    </source>
</evidence>
<accession>A0A6A6JA19</accession>
<evidence type="ECO:0000259" key="17">
    <source>
        <dbReference type="PROSITE" id="PS52012"/>
    </source>
</evidence>
<evidence type="ECO:0000256" key="13">
    <source>
        <dbReference type="ARBA" id="ARBA00023180"/>
    </source>
</evidence>
<sequence length="103" mass="10300">MLQIAQSQFGCSPGDAVCYCTNPNFGFGIRDCVNEACSPDQAARVIAFGTEFRNVDALASSSALESATTATSNGPATTTVATTTAASETTGASETSSATSSAT</sequence>
<name>A0A6A6JA19_WESOR</name>
<dbReference type="EMBL" id="ML986516">
    <property type="protein sequence ID" value="KAF2272808.1"/>
    <property type="molecule type" value="Genomic_DNA"/>
</dbReference>
<evidence type="ECO:0000256" key="14">
    <source>
        <dbReference type="ARBA" id="ARBA00023288"/>
    </source>
</evidence>
<organism evidence="18 19">
    <name type="scientific">Westerdykella ornata</name>
    <dbReference type="NCBI Taxonomy" id="318751"/>
    <lineage>
        <taxon>Eukaryota</taxon>
        <taxon>Fungi</taxon>
        <taxon>Dikarya</taxon>
        <taxon>Ascomycota</taxon>
        <taxon>Pezizomycotina</taxon>
        <taxon>Dothideomycetes</taxon>
        <taxon>Pleosporomycetidae</taxon>
        <taxon>Pleosporales</taxon>
        <taxon>Sporormiaceae</taxon>
        <taxon>Westerdykella</taxon>
    </lineage>
</organism>
<keyword evidence="8 15" id="KW-0479">Metal-binding</keyword>
<protein>
    <recommendedName>
        <fullName evidence="17">CFEM domain-containing protein</fullName>
    </recommendedName>
</protein>
<dbReference type="GO" id="GO:0046872">
    <property type="term" value="F:metal ion binding"/>
    <property type="evidence" value="ECO:0007669"/>
    <property type="project" value="UniProtKB-UniRule"/>
</dbReference>
<dbReference type="InterPro" id="IPR051735">
    <property type="entry name" value="CFEM_domain"/>
</dbReference>
<evidence type="ECO:0000256" key="2">
    <source>
        <dbReference type="ARBA" id="ARBA00004613"/>
    </source>
</evidence>
<evidence type="ECO:0000256" key="5">
    <source>
        <dbReference type="ARBA" id="ARBA00022525"/>
    </source>
</evidence>
<keyword evidence="5" id="KW-0964">Secreted</keyword>
<keyword evidence="6 15" id="KW-0349">Heme</keyword>
<keyword evidence="14" id="KW-0449">Lipoprotein</keyword>
<comment type="subcellular location">
    <subcellularLocation>
        <location evidence="1">Cell membrane</location>
        <topology evidence="1">Lipid-anchor</topology>
        <topology evidence="1">GPI-anchor</topology>
    </subcellularLocation>
    <subcellularLocation>
        <location evidence="2">Secreted</location>
    </subcellularLocation>
</comment>
<evidence type="ECO:0000256" key="7">
    <source>
        <dbReference type="ARBA" id="ARBA00022622"/>
    </source>
</evidence>
<evidence type="ECO:0000256" key="11">
    <source>
        <dbReference type="ARBA" id="ARBA00023136"/>
    </source>
</evidence>
<evidence type="ECO:0000256" key="15">
    <source>
        <dbReference type="PROSITE-ProRule" id="PRU01356"/>
    </source>
</evidence>
<keyword evidence="7" id="KW-0336">GPI-anchor</keyword>
<keyword evidence="10 15" id="KW-0408">Iron</keyword>
<dbReference type="GO" id="GO:0098552">
    <property type="term" value="C:side of membrane"/>
    <property type="evidence" value="ECO:0007669"/>
    <property type="project" value="UniProtKB-KW"/>
</dbReference>
<gene>
    <name evidence="18" type="ORF">EI97DRAFT_436584</name>
</gene>
<comment type="similarity">
    <text evidence="3">Belongs to the RBT5 family.</text>
</comment>
<dbReference type="PROSITE" id="PS52012">
    <property type="entry name" value="CFEM"/>
    <property type="match status" value="1"/>
</dbReference>
<evidence type="ECO:0000256" key="6">
    <source>
        <dbReference type="ARBA" id="ARBA00022617"/>
    </source>
</evidence>
<dbReference type="Proteomes" id="UP000800097">
    <property type="component" value="Unassembled WGS sequence"/>
</dbReference>
<evidence type="ECO:0000256" key="1">
    <source>
        <dbReference type="ARBA" id="ARBA00004609"/>
    </source>
</evidence>
<dbReference type="AlphaFoldDB" id="A0A6A6JA19"/>
<evidence type="ECO:0000256" key="12">
    <source>
        <dbReference type="ARBA" id="ARBA00023157"/>
    </source>
</evidence>
<feature type="binding site" description="axial binding residue" evidence="15">
    <location>
        <position position="15"/>
    </location>
    <ligand>
        <name>heme</name>
        <dbReference type="ChEBI" id="CHEBI:30413"/>
    </ligand>
    <ligandPart>
        <name>Fe</name>
        <dbReference type="ChEBI" id="CHEBI:18248"/>
    </ligandPart>
</feature>
<evidence type="ECO:0000256" key="10">
    <source>
        <dbReference type="ARBA" id="ARBA00023004"/>
    </source>
</evidence>
<dbReference type="GeneID" id="54552317"/>
<evidence type="ECO:0000256" key="4">
    <source>
        <dbReference type="ARBA" id="ARBA00022475"/>
    </source>
</evidence>
<evidence type="ECO:0000256" key="8">
    <source>
        <dbReference type="ARBA" id="ARBA00022723"/>
    </source>
</evidence>
<evidence type="ECO:0000313" key="19">
    <source>
        <dbReference type="Proteomes" id="UP000800097"/>
    </source>
</evidence>